<dbReference type="OrthoDB" id="2803965at2759"/>
<name>A0A165SBQ5_9APHY</name>
<proteinExistence type="predicted"/>
<organism evidence="1 2">
    <name type="scientific">Daedalea quercina L-15889</name>
    <dbReference type="NCBI Taxonomy" id="1314783"/>
    <lineage>
        <taxon>Eukaryota</taxon>
        <taxon>Fungi</taxon>
        <taxon>Dikarya</taxon>
        <taxon>Basidiomycota</taxon>
        <taxon>Agaricomycotina</taxon>
        <taxon>Agaricomycetes</taxon>
        <taxon>Polyporales</taxon>
        <taxon>Fomitopsis</taxon>
    </lineage>
</organism>
<dbReference type="Proteomes" id="UP000076727">
    <property type="component" value="Unassembled WGS sequence"/>
</dbReference>
<dbReference type="AlphaFoldDB" id="A0A165SBQ5"/>
<dbReference type="EMBL" id="KV429044">
    <property type="protein sequence ID" value="KZT71775.1"/>
    <property type="molecule type" value="Genomic_DNA"/>
</dbReference>
<keyword evidence="2" id="KW-1185">Reference proteome</keyword>
<accession>A0A165SBQ5</accession>
<protein>
    <submittedName>
        <fullName evidence="1">Uncharacterized protein</fullName>
    </submittedName>
</protein>
<sequence>MLILPYLLKGIAAFKTAFILATSTSASWYSHADSRPRLPTIGPGILTLTVVALTIDMVVRDTFDLFEPVPALPPIAVEHFPTRSVAADLTIHFDSGIASSTVPDDDPPVAVTVLDVPELDWSNPGFPTVRTPKVEEPESDVVYTGYYIWIVAQAPANSSFWQERPFVPVVPDDDIPPMPRYQHPFLLFDRHCRTKGFIPDHFGFYRMCLTAAIRINLLIFTVALMLYDVHPIPGLLLQAWREMMSFIGLRYLSWRHVRDFPMGQLLLSWSRSGQSAFVDIVVYDNRGHGLPAAPPWLPRLILEAP</sequence>
<gene>
    <name evidence="1" type="ORF">DAEQUDRAFT_809718</name>
</gene>
<reference evidence="1 2" key="1">
    <citation type="journal article" date="2016" name="Mol. Biol. Evol.">
        <title>Comparative Genomics of Early-Diverging Mushroom-Forming Fungi Provides Insights into the Origins of Lignocellulose Decay Capabilities.</title>
        <authorList>
            <person name="Nagy L.G."/>
            <person name="Riley R."/>
            <person name="Tritt A."/>
            <person name="Adam C."/>
            <person name="Daum C."/>
            <person name="Floudas D."/>
            <person name="Sun H."/>
            <person name="Yadav J.S."/>
            <person name="Pangilinan J."/>
            <person name="Larsson K.H."/>
            <person name="Matsuura K."/>
            <person name="Barry K."/>
            <person name="Labutti K."/>
            <person name="Kuo R."/>
            <person name="Ohm R.A."/>
            <person name="Bhattacharya S.S."/>
            <person name="Shirouzu T."/>
            <person name="Yoshinaga Y."/>
            <person name="Martin F.M."/>
            <person name="Grigoriev I.V."/>
            <person name="Hibbett D.S."/>
        </authorList>
    </citation>
    <scope>NUCLEOTIDE SEQUENCE [LARGE SCALE GENOMIC DNA]</scope>
    <source>
        <strain evidence="1 2">L-15889</strain>
    </source>
</reference>
<evidence type="ECO:0000313" key="2">
    <source>
        <dbReference type="Proteomes" id="UP000076727"/>
    </source>
</evidence>
<evidence type="ECO:0000313" key="1">
    <source>
        <dbReference type="EMBL" id="KZT71775.1"/>
    </source>
</evidence>